<dbReference type="Proteomes" id="UP000469385">
    <property type="component" value="Unassembled WGS sequence"/>
</dbReference>
<sequence>MTFPSRPIKLIVGSPAGGFTDIVMRVSAIEADKKLGQSVVVENRPGAAGVTSFLAIKSAPPDGYTIGAVNTAVWRQPVLEDVSYDPIKDFTYIINIVDNVFAVVMLADSPFKTWADLLTWGRANQDRVSYASPPGLGQSAHLFMEEVAAKEKVNWQAVPFKGSAESVTALLGGA</sequence>
<name>A0A6N8IT18_9BURK</name>
<dbReference type="PANTHER" id="PTHR42928">
    <property type="entry name" value="TRICARBOXYLATE-BINDING PROTEIN"/>
    <property type="match status" value="1"/>
</dbReference>
<comment type="caution">
    <text evidence="2">The sequence shown here is derived from an EMBL/GenBank/DDBJ whole genome shotgun (WGS) entry which is preliminary data.</text>
</comment>
<dbReference type="EMBL" id="WSEL01000003">
    <property type="protein sequence ID" value="MVQ29978.1"/>
    <property type="molecule type" value="Genomic_DNA"/>
</dbReference>
<evidence type="ECO:0008006" key="4">
    <source>
        <dbReference type="Google" id="ProtNLM"/>
    </source>
</evidence>
<dbReference type="Gene3D" id="3.40.190.10">
    <property type="entry name" value="Periplasmic binding protein-like II"/>
    <property type="match status" value="1"/>
</dbReference>
<dbReference type="RefSeq" id="WP_157397919.1">
    <property type="nucleotide sequence ID" value="NZ_WSEL01000003.1"/>
</dbReference>
<dbReference type="SUPFAM" id="SSF53850">
    <property type="entry name" value="Periplasmic binding protein-like II"/>
    <property type="match status" value="1"/>
</dbReference>
<gene>
    <name evidence="2" type="ORF">GON04_10995</name>
</gene>
<dbReference type="InterPro" id="IPR005064">
    <property type="entry name" value="BUG"/>
</dbReference>
<accession>A0A6N8IT18</accession>
<keyword evidence="3" id="KW-1185">Reference proteome</keyword>
<dbReference type="PANTHER" id="PTHR42928:SF5">
    <property type="entry name" value="BLR1237 PROTEIN"/>
    <property type="match status" value="1"/>
</dbReference>
<dbReference type="Pfam" id="PF03401">
    <property type="entry name" value="TctC"/>
    <property type="match status" value="1"/>
</dbReference>
<dbReference type="AlphaFoldDB" id="A0A6N8IT18"/>
<dbReference type="InterPro" id="IPR042100">
    <property type="entry name" value="Bug_dom1"/>
</dbReference>
<organism evidence="2 3">
    <name type="scientific">Ramlibacter pinisoli</name>
    <dbReference type="NCBI Taxonomy" id="2682844"/>
    <lineage>
        <taxon>Bacteria</taxon>
        <taxon>Pseudomonadati</taxon>
        <taxon>Pseudomonadota</taxon>
        <taxon>Betaproteobacteria</taxon>
        <taxon>Burkholderiales</taxon>
        <taxon>Comamonadaceae</taxon>
        <taxon>Ramlibacter</taxon>
    </lineage>
</organism>
<comment type="similarity">
    <text evidence="1">Belongs to the UPF0065 (bug) family.</text>
</comment>
<dbReference type="CDD" id="cd07012">
    <property type="entry name" value="PBP2_Bug_TTT"/>
    <property type="match status" value="1"/>
</dbReference>
<evidence type="ECO:0000313" key="3">
    <source>
        <dbReference type="Proteomes" id="UP000469385"/>
    </source>
</evidence>
<evidence type="ECO:0000313" key="2">
    <source>
        <dbReference type="EMBL" id="MVQ29978.1"/>
    </source>
</evidence>
<dbReference type="Gene3D" id="3.40.190.150">
    <property type="entry name" value="Bordetella uptake gene, domain 1"/>
    <property type="match status" value="1"/>
</dbReference>
<evidence type="ECO:0000256" key="1">
    <source>
        <dbReference type="ARBA" id="ARBA00006987"/>
    </source>
</evidence>
<reference evidence="2 3" key="1">
    <citation type="submission" date="2019-12" db="EMBL/GenBank/DDBJ databases">
        <authorList>
            <person name="Huq M.A."/>
        </authorList>
    </citation>
    <scope>NUCLEOTIDE SEQUENCE [LARGE SCALE GENOMIC DNA]</scope>
    <source>
        <strain evidence="2 3">MAH-25</strain>
    </source>
</reference>
<protein>
    <recommendedName>
        <fullName evidence="4">Tripartite tricarboxylate transporter substrate binding protein</fullName>
    </recommendedName>
</protein>
<proteinExistence type="inferred from homology"/>